<feature type="domain" description="Thiolase N-terminal" evidence="8">
    <location>
        <begin position="4"/>
        <end position="260"/>
    </location>
</feature>
<dbReference type="PANTHER" id="PTHR18919:SF107">
    <property type="entry name" value="ACETYL-COA ACETYLTRANSFERASE, CYTOSOLIC"/>
    <property type="match status" value="1"/>
</dbReference>
<sequence length="390" mass="40543">MDDIVIVSAARTPVGSFNGALSTLSAHNLGAIALQAAIARAKLEPGDVDELIYGQVLGAGEGQNPTRQAARLAGMPDSKTAFGINQVCGSGLRAVALAAQQIRTGESAIVAAGGMESMSLSPHAAHMRNGTKMGNMEFVDTMIKDGLWDAFHGYHMGNTAENVAQKYQISREEQDAFALASQQKASAAQKAGRFKDEISPVTIKTRKGEVQVADDEYIRHDASADSMAKLRPAFSKDGTVTAGNASGINDGAAALILMTATEAKKRGLTPLARIAGFATAGVDPAVMGTGPIPSTRKVLERVGWKPDDLDLVEANEAFAAQALAVNKDLGWDTGKVNVNGGAIAIGHPIGASGARILVTLLHEMQKRDAKKGLATLCIGGGMGVAMCLER</sequence>
<dbReference type="Proteomes" id="UP000239724">
    <property type="component" value="Unassembled WGS sequence"/>
</dbReference>
<dbReference type="CDD" id="cd00751">
    <property type="entry name" value="thiolase"/>
    <property type="match status" value="1"/>
</dbReference>
<dbReference type="InterPro" id="IPR002155">
    <property type="entry name" value="Thiolase"/>
</dbReference>
<dbReference type="Pfam" id="PF00108">
    <property type="entry name" value="Thiolase_N"/>
    <property type="match status" value="1"/>
</dbReference>
<dbReference type="PROSITE" id="PS00099">
    <property type="entry name" value="THIOLASE_3"/>
    <property type="match status" value="1"/>
</dbReference>
<evidence type="ECO:0000256" key="7">
    <source>
        <dbReference type="RuleBase" id="RU003557"/>
    </source>
</evidence>
<dbReference type="AlphaFoldDB" id="A0A2S6NLF0"/>
<gene>
    <name evidence="10" type="ORF">CCS01_05525</name>
</gene>
<feature type="active site" description="Acyl-thioester intermediate" evidence="6">
    <location>
        <position position="88"/>
    </location>
</feature>
<evidence type="ECO:0000256" key="1">
    <source>
        <dbReference type="ARBA" id="ARBA00010982"/>
    </source>
</evidence>
<evidence type="ECO:0000313" key="11">
    <source>
        <dbReference type="Proteomes" id="UP000239724"/>
    </source>
</evidence>
<evidence type="ECO:0000313" key="10">
    <source>
        <dbReference type="EMBL" id="PPQ36155.1"/>
    </source>
</evidence>
<dbReference type="NCBIfam" id="TIGR01930">
    <property type="entry name" value="AcCoA-C-Actrans"/>
    <property type="match status" value="1"/>
</dbReference>
<dbReference type="PANTHER" id="PTHR18919">
    <property type="entry name" value="ACETYL-COA C-ACYLTRANSFERASE"/>
    <property type="match status" value="1"/>
</dbReference>
<dbReference type="InterPro" id="IPR016039">
    <property type="entry name" value="Thiolase-like"/>
</dbReference>
<dbReference type="EC" id="2.3.1.9" evidence="10"/>
<name>A0A2S6NLF0_RHOGL</name>
<evidence type="ECO:0000259" key="8">
    <source>
        <dbReference type="Pfam" id="PF00108"/>
    </source>
</evidence>
<comment type="caution">
    <text evidence="10">The sequence shown here is derived from an EMBL/GenBank/DDBJ whole genome shotgun (WGS) entry which is preliminary data.</text>
</comment>
<reference evidence="10 11" key="1">
    <citation type="journal article" date="2018" name="Arch. Microbiol.">
        <title>New insights into the metabolic potential of the phototrophic purple bacterium Rhodopila globiformis DSM 161(T) from its draft genome sequence and evidence for a vanadium-dependent nitrogenase.</title>
        <authorList>
            <person name="Imhoff J.F."/>
            <person name="Rahn T."/>
            <person name="Kunzel S."/>
            <person name="Neulinger S.C."/>
        </authorList>
    </citation>
    <scope>NUCLEOTIDE SEQUENCE [LARGE SCALE GENOMIC DNA]</scope>
    <source>
        <strain evidence="10 11">DSM 161</strain>
    </source>
</reference>
<dbReference type="GO" id="GO:0042619">
    <property type="term" value="P:poly-hydroxybutyrate biosynthetic process"/>
    <property type="evidence" value="ECO:0007669"/>
    <property type="project" value="UniProtKB-KW"/>
</dbReference>
<dbReference type="InterPro" id="IPR020616">
    <property type="entry name" value="Thiolase_N"/>
</dbReference>
<protein>
    <submittedName>
        <fullName evidence="10">Acetyl-CoA acetyltransferase</fullName>
        <ecNumber evidence="10">2.3.1.9</ecNumber>
    </submittedName>
</protein>
<accession>A0A2S6NLF0</accession>
<comment type="pathway">
    <text evidence="5">Metabolic intermediate biosynthesis; (R)-mevalonate biosynthesis; (R)-mevalonate from acetyl-CoA: step 1/3.</text>
</comment>
<keyword evidence="4 7" id="KW-0012">Acyltransferase</keyword>
<evidence type="ECO:0000256" key="4">
    <source>
        <dbReference type="ARBA" id="ARBA00023315"/>
    </source>
</evidence>
<feature type="domain" description="Thiolase C-terminal" evidence="9">
    <location>
        <begin position="268"/>
        <end position="390"/>
    </location>
</feature>
<dbReference type="InterPro" id="IPR020610">
    <property type="entry name" value="Thiolase_AS"/>
</dbReference>
<dbReference type="Pfam" id="PF02803">
    <property type="entry name" value="Thiolase_C"/>
    <property type="match status" value="1"/>
</dbReference>
<dbReference type="InterPro" id="IPR020617">
    <property type="entry name" value="Thiolase_C"/>
</dbReference>
<evidence type="ECO:0000256" key="3">
    <source>
        <dbReference type="ARBA" id="ARBA00022752"/>
    </source>
</evidence>
<proteinExistence type="inferred from homology"/>
<keyword evidence="11" id="KW-1185">Reference proteome</keyword>
<dbReference type="InterPro" id="IPR020613">
    <property type="entry name" value="Thiolase_CS"/>
</dbReference>
<dbReference type="InterPro" id="IPR020615">
    <property type="entry name" value="Thiolase_acyl_enz_int_AS"/>
</dbReference>
<dbReference type="GO" id="GO:0044281">
    <property type="term" value="P:small molecule metabolic process"/>
    <property type="evidence" value="ECO:0007669"/>
    <property type="project" value="UniProtKB-ARBA"/>
</dbReference>
<dbReference type="RefSeq" id="WP_104517849.1">
    <property type="nucleotide sequence ID" value="NZ_NHRY01000061.1"/>
</dbReference>
<dbReference type="Gene3D" id="3.40.47.10">
    <property type="match status" value="2"/>
</dbReference>
<feature type="active site" description="Proton acceptor" evidence="6">
    <location>
        <position position="377"/>
    </location>
</feature>
<evidence type="ECO:0000256" key="5">
    <source>
        <dbReference type="ARBA" id="ARBA00037924"/>
    </source>
</evidence>
<feature type="active site" description="Proton acceptor" evidence="6">
    <location>
        <position position="347"/>
    </location>
</feature>
<dbReference type="FunFam" id="3.40.47.10:FF:000010">
    <property type="entry name" value="Acetyl-CoA acetyltransferase (Thiolase)"/>
    <property type="match status" value="1"/>
</dbReference>
<dbReference type="OrthoDB" id="9764638at2"/>
<comment type="similarity">
    <text evidence="1 7">Belongs to the thiolase-like superfamily. Thiolase family.</text>
</comment>
<organism evidence="10 11">
    <name type="scientific">Rhodopila globiformis</name>
    <name type="common">Rhodopseudomonas globiformis</name>
    <dbReference type="NCBI Taxonomy" id="1071"/>
    <lineage>
        <taxon>Bacteria</taxon>
        <taxon>Pseudomonadati</taxon>
        <taxon>Pseudomonadota</taxon>
        <taxon>Alphaproteobacteria</taxon>
        <taxon>Acetobacterales</taxon>
        <taxon>Acetobacteraceae</taxon>
        <taxon>Rhodopila</taxon>
    </lineage>
</organism>
<dbReference type="GO" id="GO:0003985">
    <property type="term" value="F:acetyl-CoA C-acetyltransferase activity"/>
    <property type="evidence" value="ECO:0007669"/>
    <property type="project" value="UniProtKB-EC"/>
</dbReference>
<keyword evidence="2 7" id="KW-0808">Transferase</keyword>
<dbReference type="PROSITE" id="PS00737">
    <property type="entry name" value="THIOLASE_2"/>
    <property type="match status" value="1"/>
</dbReference>
<dbReference type="PIRSF" id="PIRSF000429">
    <property type="entry name" value="Ac-CoA_Ac_transf"/>
    <property type="match status" value="1"/>
</dbReference>
<dbReference type="SUPFAM" id="SSF53901">
    <property type="entry name" value="Thiolase-like"/>
    <property type="match status" value="2"/>
</dbReference>
<dbReference type="EMBL" id="NHRY01000061">
    <property type="protein sequence ID" value="PPQ36155.1"/>
    <property type="molecule type" value="Genomic_DNA"/>
</dbReference>
<evidence type="ECO:0000256" key="6">
    <source>
        <dbReference type="PIRSR" id="PIRSR000429-1"/>
    </source>
</evidence>
<evidence type="ECO:0000256" key="2">
    <source>
        <dbReference type="ARBA" id="ARBA00022679"/>
    </source>
</evidence>
<keyword evidence="3" id="KW-0583">PHB biosynthesis</keyword>
<evidence type="ECO:0000259" key="9">
    <source>
        <dbReference type="Pfam" id="PF02803"/>
    </source>
</evidence>
<dbReference type="PROSITE" id="PS00098">
    <property type="entry name" value="THIOLASE_1"/>
    <property type="match status" value="1"/>
</dbReference>